<dbReference type="PIRSF" id="PIRSF000103">
    <property type="entry name" value="HIBADH"/>
    <property type="match status" value="1"/>
</dbReference>
<dbReference type="InterPro" id="IPR015815">
    <property type="entry name" value="HIBADH-related"/>
</dbReference>
<name>A0ABR6FUZ7_9BURK</name>
<dbReference type="SUPFAM" id="SSF48179">
    <property type="entry name" value="6-phosphogluconate dehydrogenase C-terminal domain-like"/>
    <property type="match status" value="1"/>
</dbReference>
<dbReference type="InterPro" id="IPR008927">
    <property type="entry name" value="6-PGluconate_DH-like_C_sf"/>
</dbReference>
<comment type="caution">
    <text evidence="5">The sequence shown here is derived from an EMBL/GenBank/DDBJ whole genome shotgun (WGS) entry which is preliminary data.</text>
</comment>
<evidence type="ECO:0000313" key="5">
    <source>
        <dbReference type="EMBL" id="MBB2931241.1"/>
    </source>
</evidence>
<dbReference type="EC" id="1.1.1.31" evidence="5"/>
<keyword evidence="1 5" id="KW-0560">Oxidoreductase</keyword>
<dbReference type="PANTHER" id="PTHR22981">
    <property type="entry name" value="3-HYDROXYISOBUTYRATE DEHYDROGENASE-RELATED"/>
    <property type="match status" value="1"/>
</dbReference>
<dbReference type="InterPro" id="IPR006115">
    <property type="entry name" value="6PGDH_NADP-bd"/>
</dbReference>
<dbReference type="Gene3D" id="3.40.50.720">
    <property type="entry name" value="NAD(P)-binding Rossmann-like Domain"/>
    <property type="match status" value="1"/>
</dbReference>
<proteinExistence type="predicted"/>
<sequence length="299" mass="31176">MDSRTFRKVAFIGIGQMGWPMAARLVNAGFHVAVFDLDRERAAAFSSGIGGESPDTLEATVESADVVITMLPKSQHVAQVIRAVRPALRVGALVIDMTSGNPGITQEIAASLESGGILMIDAPVSGGVSRARSGELAIMVGGPAAAVEQAKPLLLAIGTTVTEVGKVGAGQAMKALNNLVSAGGFLIGVEALIIGRKFGLDAGKMVDVLNASTGTNNSTQKKFRQFVLSRTFASNFGLDLMVKDLGIALEVAREEGVTVPFAALCNELWANAAETLGRGKDHTEMARFCEEISGVPLTH</sequence>
<reference evidence="5 6" key="1">
    <citation type="submission" date="2020-08" db="EMBL/GenBank/DDBJ databases">
        <title>Genomic Encyclopedia of Type Strains, Phase IV (KMG-V): Genome sequencing to study the core and pangenomes of soil and plant-associated prokaryotes.</title>
        <authorList>
            <person name="Whitman W."/>
        </authorList>
    </citation>
    <scope>NUCLEOTIDE SEQUENCE [LARGE SCALE GENOMIC DNA]</scope>
    <source>
        <strain evidence="5 6">SRMrh-85</strain>
    </source>
</reference>
<dbReference type="GO" id="GO:0008442">
    <property type="term" value="F:3-hydroxyisobutyrate dehydrogenase activity"/>
    <property type="evidence" value="ECO:0007669"/>
    <property type="project" value="UniProtKB-EC"/>
</dbReference>
<dbReference type="Pfam" id="PF14833">
    <property type="entry name" value="NAD_binding_11"/>
    <property type="match status" value="1"/>
</dbReference>
<dbReference type="SUPFAM" id="SSF51735">
    <property type="entry name" value="NAD(P)-binding Rossmann-fold domains"/>
    <property type="match status" value="1"/>
</dbReference>
<evidence type="ECO:0000256" key="2">
    <source>
        <dbReference type="ARBA" id="ARBA00023027"/>
    </source>
</evidence>
<evidence type="ECO:0000313" key="6">
    <source>
        <dbReference type="Proteomes" id="UP000533533"/>
    </source>
</evidence>
<keyword evidence="2" id="KW-0520">NAD</keyword>
<feature type="domain" description="3-hydroxyisobutyrate dehydrogenase-like NAD-binding" evidence="4">
    <location>
        <begin position="168"/>
        <end position="288"/>
    </location>
</feature>
<dbReference type="PANTHER" id="PTHR22981:SF7">
    <property type="entry name" value="3-HYDROXYISOBUTYRATE DEHYDROGENASE, MITOCHONDRIAL"/>
    <property type="match status" value="1"/>
</dbReference>
<gene>
    <name evidence="5" type="ORF">FHX59_005711</name>
</gene>
<dbReference type="InterPro" id="IPR013328">
    <property type="entry name" value="6PGD_dom2"/>
</dbReference>
<dbReference type="InterPro" id="IPR036291">
    <property type="entry name" value="NAD(P)-bd_dom_sf"/>
</dbReference>
<evidence type="ECO:0000259" key="4">
    <source>
        <dbReference type="Pfam" id="PF14833"/>
    </source>
</evidence>
<dbReference type="Pfam" id="PF03446">
    <property type="entry name" value="NAD_binding_2"/>
    <property type="match status" value="1"/>
</dbReference>
<dbReference type="Proteomes" id="UP000533533">
    <property type="component" value="Unassembled WGS sequence"/>
</dbReference>
<dbReference type="InterPro" id="IPR029154">
    <property type="entry name" value="HIBADH-like_NADP-bd"/>
</dbReference>
<evidence type="ECO:0000256" key="1">
    <source>
        <dbReference type="ARBA" id="ARBA00023002"/>
    </source>
</evidence>
<protein>
    <submittedName>
        <fullName evidence="5">3-hydroxyisobutyrate dehydrogenase</fullName>
        <ecNumber evidence="5">1.1.1.31</ecNumber>
    </submittedName>
</protein>
<feature type="domain" description="6-phosphogluconate dehydrogenase NADP-binding" evidence="3">
    <location>
        <begin position="8"/>
        <end position="165"/>
    </location>
</feature>
<organism evidence="5 6">
    <name type="scientific">Paraburkholderia silvatlantica</name>
    <dbReference type="NCBI Taxonomy" id="321895"/>
    <lineage>
        <taxon>Bacteria</taxon>
        <taxon>Pseudomonadati</taxon>
        <taxon>Pseudomonadota</taxon>
        <taxon>Betaproteobacteria</taxon>
        <taxon>Burkholderiales</taxon>
        <taxon>Burkholderiaceae</taxon>
        <taxon>Paraburkholderia</taxon>
    </lineage>
</organism>
<keyword evidence="6" id="KW-1185">Reference proteome</keyword>
<accession>A0ABR6FUZ7</accession>
<dbReference type="EMBL" id="JACHVZ010000018">
    <property type="protein sequence ID" value="MBB2931241.1"/>
    <property type="molecule type" value="Genomic_DNA"/>
</dbReference>
<dbReference type="Gene3D" id="1.10.1040.10">
    <property type="entry name" value="N-(1-d-carboxylethyl)-l-norvaline Dehydrogenase, domain 2"/>
    <property type="match status" value="1"/>
</dbReference>
<dbReference type="RefSeq" id="WP_110386236.1">
    <property type="nucleotide sequence ID" value="NZ_JACHVZ010000018.1"/>
</dbReference>
<evidence type="ECO:0000259" key="3">
    <source>
        <dbReference type="Pfam" id="PF03446"/>
    </source>
</evidence>